<dbReference type="OrthoDB" id="9776552at2"/>
<evidence type="ECO:0000256" key="4">
    <source>
        <dbReference type="ARBA" id="ARBA00022679"/>
    </source>
</evidence>
<feature type="transmembrane region" description="Helical" evidence="7">
    <location>
        <begin position="15"/>
        <end position="35"/>
    </location>
</feature>
<dbReference type="InterPro" id="IPR050640">
    <property type="entry name" value="Bact_2-comp_sensor_kinase"/>
</dbReference>
<comment type="subcellular location">
    <subcellularLocation>
        <location evidence="1">Cell membrane</location>
        <topology evidence="1">Multi-pass membrane protein</topology>
    </subcellularLocation>
</comment>
<dbReference type="PANTHER" id="PTHR34220:SF7">
    <property type="entry name" value="SENSOR HISTIDINE KINASE YPDA"/>
    <property type="match status" value="1"/>
</dbReference>
<dbReference type="InterPro" id="IPR003660">
    <property type="entry name" value="HAMP_dom"/>
</dbReference>
<keyword evidence="4" id="KW-0808">Transferase</keyword>
<organism evidence="9 10">
    <name type="scientific">Paenibacillus thalictri</name>
    <dbReference type="NCBI Taxonomy" id="2527873"/>
    <lineage>
        <taxon>Bacteria</taxon>
        <taxon>Bacillati</taxon>
        <taxon>Bacillota</taxon>
        <taxon>Bacilli</taxon>
        <taxon>Bacillales</taxon>
        <taxon>Paenibacillaceae</taxon>
        <taxon>Paenibacillus</taxon>
    </lineage>
</organism>
<evidence type="ECO:0000256" key="5">
    <source>
        <dbReference type="ARBA" id="ARBA00022777"/>
    </source>
</evidence>
<dbReference type="GO" id="GO:0000155">
    <property type="term" value="F:phosphorelay sensor kinase activity"/>
    <property type="evidence" value="ECO:0007669"/>
    <property type="project" value="InterPro"/>
</dbReference>
<feature type="transmembrane region" description="Helical" evidence="7">
    <location>
        <begin position="296"/>
        <end position="314"/>
    </location>
</feature>
<keyword evidence="7" id="KW-0812">Transmembrane</keyword>
<dbReference type="Pfam" id="PF02518">
    <property type="entry name" value="HATPase_c"/>
    <property type="match status" value="1"/>
</dbReference>
<keyword evidence="6 7" id="KW-0472">Membrane</keyword>
<evidence type="ECO:0000256" key="1">
    <source>
        <dbReference type="ARBA" id="ARBA00004651"/>
    </source>
</evidence>
<dbReference type="Pfam" id="PF00672">
    <property type="entry name" value="HAMP"/>
    <property type="match status" value="1"/>
</dbReference>
<dbReference type="AlphaFoldDB" id="A0A4Q9DG54"/>
<dbReference type="CDD" id="cd06225">
    <property type="entry name" value="HAMP"/>
    <property type="match status" value="1"/>
</dbReference>
<proteinExistence type="predicted"/>
<evidence type="ECO:0000256" key="7">
    <source>
        <dbReference type="SAM" id="Phobius"/>
    </source>
</evidence>
<keyword evidence="10" id="KW-1185">Reference proteome</keyword>
<keyword evidence="3" id="KW-0597">Phosphoprotein</keyword>
<dbReference type="Gene3D" id="1.10.8.500">
    <property type="entry name" value="HAMP domain in histidine kinase"/>
    <property type="match status" value="1"/>
</dbReference>
<keyword evidence="2" id="KW-1003">Cell membrane</keyword>
<reference evidence="9 10" key="1">
    <citation type="submission" date="2019-02" db="EMBL/GenBank/DDBJ databases">
        <title>Paenibacillus sp. nov., isolated from surface-sterilized tissue of Thalictrum simplex L.</title>
        <authorList>
            <person name="Tuo L."/>
        </authorList>
    </citation>
    <scope>NUCLEOTIDE SEQUENCE [LARGE SCALE GENOMIC DNA]</scope>
    <source>
        <strain evidence="9 10">N2SHLJ1</strain>
    </source>
</reference>
<comment type="caution">
    <text evidence="9">The sequence shown here is derived from an EMBL/GenBank/DDBJ whole genome shotgun (WGS) entry which is preliminary data.</text>
</comment>
<keyword evidence="7" id="KW-1133">Transmembrane helix</keyword>
<dbReference type="InterPro" id="IPR010559">
    <property type="entry name" value="Sig_transdc_His_kin_internal"/>
</dbReference>
<evidence type="ECO:0000256" key="6">
    <source>
        <dbReference type="ARBA" id="ARBA00023136"/>
    </source>
</evidence>
<feature type="domain" description="HAMP" evidence="8">
    <location>
        <begin position="317"/>
        <end position="369"/>
    </location>
</feature>
<keyword evidence="5 9" id="KW-0418">Kinase</keyword>
<dbReference type="Proteomes" id="UP000293142">
    <property type="component" value="Unassembled WGS sequence"/>
</dbReference>
<dbReference type="PANTHER" id="PTHR34220">
    <property type="entry name" value="SENSOR HISTIDINE KINASE YPDA"/>
    <property type="match status" value="1"/>
</dbReference>
<dbReference type="SUPFAM" id="SSF55874">
    <property type="entry name" value="ATPase domain of HSP90 chaperone/DNA topoisomerase II/histidine kinase"/>
    <property type="match status" value="1"/>
</dbReference>
<evidence type="ECO:0000313" key="9">
    <source>
        <dbReference type="EMBL" id="TBL71087.1"/>
    </source>
</evidence>
<dbReference type="Gene3D" id="3.30.450.20">
    <property type="entry name" value="PAS domain"/>
    <property type="match status" value="2"/>
</dbReference>
<dbReference type="GO" id="GO:0005886">
    <property type="term" value="C:plasma membrane"/>
    <property type="evidence" value="ECO:0007669"/>
    <property type="project" value="UniProtKB-SubCell"/>
</dbReference>
<dbReference type="PROSITE" id="PS50885">
    <property type="entry name" value="HAMP"/>
    <property type="match status" value="1"/>
</dbReference>
<dbReference type="Gene3D" id="3.30.565.10">
    <property type="entry name" value="Histidine kinase-like ATPase, C-terminal domain"/>
    <property type="match status" value="1"/>
</dbReference>
<sequence length="596" mass="67995">MVEMRLRPFSLRTKLIVSSLILILIPIFGVGIYSYNAFESVLSKQTFATASDRLHQVNINIEREMRAMMNASNSVVLDDRIHAVLIHPPNTERQTIDSVDQVDKKVLEISTAIITDPVFITVMDNFGNLYTNWFQSEGAYERIRAADFYRKAQQLNGYMSWTLNHPNYVSDKSENLVTLAMVIKEKTSSRNIGTLIISEPVSHYADILRATNLPYRNFGFMMDADGHILAEDPQWVNSVYPSILRDMQMRRSSYTAEANGEQVDVATDFIPLSDWLVVQAVHHKDVFKPIQQIRDVAVSLLLICVAIFIAILIIQSNMFTSSIRKLQGTMRKVEEGNLDVAVDIRSLDEVGWLGKSFNRMVRRLGHYIEREIELERSKENAKLEALQAQINPHFLHNTINTIKWMSIMAGTKPITEMLLSLGHLLNMSIHRGQEAITVREELDNVRYFMTIQKYRFGDTIEITEDVDPETLDAYVPKLSLQPLVENVYQHGLFINGGKMIIRTRIVQDEIVLEVSDNGVGLTEARIKELEGHLSGMDRDGLFSGIGLKNVHRRIQIMFGPTYGLRIEQGEGDLNTSISIHFPYRRDLHELASGRDR</sequence>
<dbReference type="InterPro" id="IPR003594">
    <property type="entry name" value="HATPase_dom"/>
</dbReference>
<protein>
    <submittedName>
        <fullName evidence="9">Sensor histidine kinase</fullName>
    </submittedName>
</protein>
<dbReference type="InterPro" id="IPR036890">
    <property type="entry name" value="HATPase_C_sf"/>
</dbReference>
<evidence type="ECO:0000256" key="2">
    <source>
        <dbReference type="ARBA" id="ARBA00022475"/>
    </source>
</evidence>
<gene>
    <name evidence="9" type="ORF">EYB31_31590</name>
</gene>
<dbReference type="EMBL" id="SIRE01000028">
    <property type="protein sequence ID" value="TBL71087.1"/>
    <property type="molecule type" value="Genomic_DNA"/>
</dbReference>
<evidence type="ECO:0000259" key="8">
    <source>
        <dbReference type="PROSITE" id="PS50885"/>
    </source>
</evidence>
<dbReference type="SMART" id="SM00304">
    <property type="entry name" value="HAMP"/>
    <property type="match status" value="1"/>
</dbReference>
<accession>A0A4Q9DG54</accession>
<dbReference type="SUPFAM" id="SSF158472">
    <property type="entry name" value="HAMP domain-like"/>
    <property type="match status" value="1"/>
</dbReference>
<evidence type="ECO:0000313" key="10">
    <source>
        <dbReference type="Proteomes" id="UP000293142"/>
    </source>
</evidence>
<dbReference type="Pfam" id="PF06580">
    <property type="entry name" value="His_kinase"/>
    <property type="match status" value="1"/>
</dbReference>
<name>A0A4Q9DG54_9BACL</name>
<evidence type="ECO:0000256" key="3">
    <source>
        <dbReference type="ARBA" id="ARBA00022553"/>
    </source>
</evidence>